<dbReference type="Pfam" id="PF13374">
    <property type="entry name" value="TPR_10"/>
    <property type="match status" value="1"/>
</dbReference>
<keyword evidence="3" id="KW-1185">Reference proteome</keyword>
<dbReference type="PANTHER" id="PTHR19959:SF119">
    <property type="entry name" value="FUNGAL LIPASE-LIKE DOMAIN-CONTAINING PROTEIN"/>
    <property type="match status" value="1"/>
</dbReference>
<dbReference type="PANTHER" id="PTHR19959">
    <property type="entry name" value="KINESIN LIGHT CHAIN"/>
    <property type="match status" value="1"/>
</dbReference>
<dbReference type="Proteomes" id="UP000027456">
    <property type="component" value="Unassembled WGS sequence"/>
</dbReference>
<dbReference type="AlphaFoldDB" id="A0A074RKZ9"/>
<dbReference type="Gene3D" id="1.20.120.660">
    <property type="entry name" value="IL-4 antagonist (De novo design) like domain"/>
    <property type="match status" value="2"/>
</dbReference>
<dbReference type="Pfam" id="PF12770">
    <property type="entry name" value="CHAT"/>
    <property type="match status" value="1"/>
</dbReference>
<dbReference type="SUPFAM" id="SSF48452">
    <property type="entry name" value="TPR-like"/>
    <property type="match status" value="2"/>
</dbReference>
<reference evidence="2 3" key="1">
    <citation type="submission" date="2013-12" db="EMBL/GenBank/DDBJ databases">
        <authorList>
            <person name="Cubeta M."/>
            <person name="Pakala S."/>
            <person name="Fedorova N."/>
            <person name="Thomas E."/>
            <person name="Dean R."/>
            <person name="Jabaji S."/>
            <person name="Neate S."/>
            <person name="Toda T."/>
            <person name="Tavantzis S."/>
            <person name="Vilgalys R."/>
            <person name="Bharathan N."/>
            <person name="Pakala S."/>
            <person name="Losada L.S."/>
            <person name="Zafar N."/>
            <person name="Nierman W."/>
        </authorList>
    </citation>
    <scope>NUCLEOTIDE SEQUENCE [LARGE SCALE GENOMIC DNA]</scope>
    <source>
        <strain evidence="2 3">123E</strain>
    </source>
</reference>
<evidence type="ECO:0000313" key="3">
    <source>
        <dbReference type="Proteomes" id="UP000027456"/>
    </source>
</evidence>
<dbReference type="HOGENOM" id="CLU_001305_0_3_1"/>
<accession>A0A074RKZ9</accession>
<protein>
    <submittedName>
        <fullName evidence="2">Aromatic di-alanine and TPR containing protein</fullName>
    </submittedName>
</protein>
<dbReference type="STRING" id="1423351.A0A074RKZ9"/>
<name>A0A074RKZ9_9AGAM</name>
<dbReference type="OrthoDB" id="9991317at2759"/>
<organism evidence="2 3">
    <name type="scientific">Rhizoctonia solani 123E</name>
    <dbReference type="NCBI Taxonomy" id="1423351"/>
    <lineage>
        <taxon>Eukaryota</taxon>
        <taxon>Fungi</taxon>
        <taxon>Dikarya</taxon>
        <taxon>Basidiomycota</taxon>
        <taxon>Agaricomycotina</taxon>
        <taxon>Agaricomycetes</taxon>
        <taxon>Cantharellales</taxon>
        <taxon>Ceratobasidiaceae</taxon>
        <taxon>Rhizoctonia</taxon>
    </lineage>
</organism>
<comment type="caution">
    <text evidence="2">The sequence shown here is derived from an EMBL/GenBank/DDBJ whole genome shotgun (WGS) entry which is preliminary data.</text>
</comment>
<feature type="domain" description="CHAT" evidence="1">
    <location>
        <begin position="734"/>
        <end position="1017"/>
    </location>
</feature>
<proteinExistence type="predicted"/>
<evidence type="ECO:0000259" key="1">
    <source>
        <dbReference type="Pfam" id="PF12770"/>
    </source>
</evidence>
<dbReference type="Gene3D" id="1.25.40.10">
    <property type="entry name" value="Tetratricopeptide repeat domain"/>
    <property type="match status" value="2"/>
</dbReference>
<gene>
    <name evidence="2" type="ORF">V565_153470</name>
</gene>
<evidence type="ECO:0000313" key="2">
    <source>
        <dbReference type="EMBL" id="KEP47504.1"/>
    </source>
</evidence>
<dbReference type="EMBL" id="AZST01000724">
    <property type="protein sequence ID" value="KEP47504.1"/>
    <property type="molecule type" value="Genomic_DNA"/>
</dbReference>
<dbReference type="InterPro" id="IPR024983">
    <property type="entry name" value="CHAT_dom"/>
</dbReference>
<dbReference type="InterPro" id="IPR011990">
    <property type="entry name" value="TPR-like_helical_dom_sf"/>
</dbReference>
<sequence>MIIRLGDLTDLEKAIECKTRALALTPDGHPDMSRRHADLGASYSDRYQRLGEFADLETSMECDTHALALTPDGHPDMSSCHASLGLSYSDRYQRLGELADLEKAMECYTRALALTPDGHPDMSSRHANLGMSYIDRYRRLGELADLEKAIECHTRALELTPDGHPNIAAQHAALGVSHGERYKRLGELADLEKTTECFTRAFVLTPNGHPEVSVRHADLGVSYTFRYQRLGEVADLEKAIECKTHALALTPDNHPIISHRNATLGVSYDDLYQRLGEFADLEKAIACHTRALAMTPDGHPDMSRRHASLGISCTLRYRRLGEHADLEKVIECHTRALTLTPEDHPDISRRHAALGVAYGDLYERLGELADLEKAIECHTRAISLTPDGHPNMPDWYADVGASYIDRYQRLGKCADLQKAIESDTHALALTPDDHPQFPKRHSRYAASLLCQFNHTGQLSYLIDSLHSFRTASQHPTGAPRDRFQNALQWANSASRQSLLNPIEAYQTAIDLLPQFIWLGATTNQRYQDMSLTKNLAVNACFAAIEPLNYSLALEWLEHARCVVWNQSLMLRSPLDQLHSCYPDLATRLDSISSQLHSSSFGTQPIQPTSSDSMAPEQVGQQRRRLATEYHNLLAQARQLPGFTSFLQPVETNRLISAVRNGPVVVLNCHTVRCDALVIMPGHNEVAHLPLLNFTEDKAQCARSRLDVSLGKKGQRQRGVKPINQISYEEGFEIVLGTLWSDIVQPVLSHLGYLVRTLHHCEHLPHITWCPTGPLTFLPLHAAGDYSQLHTRTFNYAISSYIPTLTSLLTSTPSKLHSSCRVLAIGQTSTPGQSRLPSITKELALVEAHMHNKAEYSQLIDSQATTTAVLDAMEQHDWVHLACHASQNVKDPIKSGFHLHDGTLDLSAISRRSFKNKGLAFLSACQTATGDENLPDEAIHLASGMLMAGYPSVIATMWSVNDCDAPFVADKVYAQLMQDGTLGSGEAGRALHYAVEGLREQVGEKEFGRWVPYIHIGS</sequence>